<sequence length="1020" mass="113460">MADHQQQQQPLRPALRRPGQPPRQIPRRDPEEENRYPPGKVMLIAFLGGVALLLGCCVAILQLRINQAHQRLLAQSKEPKATDSSNSGGQFSKTVAPSDPTQPQDLFLWQQPQSLPYSGSSRVTAAQAFWNQFRGISPVEAKQQHWNPLEEPSFDFRRSLTSNDYEHLLLNNNNNDNSNNNNNSIAETKFFALQRAAQLGHPQAQHVYANALASGVLPLQYDQTSLLDVADDFLQTHSHQLQEAWLNWHMAAISGHVEAAMALGHRYETIRQQSKSTSSSTSKAKRKSSSNAEKASFTCPDVLPYYQAAAHGIMDILEASPHSRAKVLPPMEKHLLYQVHLHGGTSSQLDWHNKPDESSEAIQFYHFKATRAVDPDPSAAMTLATLYHYGYRGVVQNLTLALQYYDVAAQAGSWEAAGLAGWFHVFGLGMTTGKERDLFKAHKYFRQGLAGGGLKACQERNQKKKRFKANSHQDSVTQCDPGCLNGMGLLHLFGVPLAVDVDLDDAIDYFTLAKEMGHSDAAYNLAMVTLGWKSHYVPLDEALENAKQTTDSTTGETKASFTAVDLPDFMEDPYQMAAGPSQLDMQHAVQQLMFAVQKGHLQARHRLAMLYDTGIPLSQEDKSSSRASRGSGSRKMKEVLPRDCEKSLNHYKGIVDLASPQVLHRLRKAYKDYIAGDSDASLIQYMSIAELGNEIAQVNAAFLLEQGTCLGLSSTDCHKASVRYWKAAAAAGNPEACLRVGDFYYYGKLRNPEDPLGSMWDRPFGWVQYLIFPEKFVFPAVFSAVQRFVEEVTVLILSSSESGEDEGEEAKEGSCEASSEDGTCSAPIDPADERMHQVKQRREENEQDLKMAAHYYRIAAEKHSSPRANFNLAFLHQWGLGLTQDFPLAKRHYDLAASSVAASREADLAVQIALWTLAFHEYVVRLVMAWEEYFSAAADDETSTPSMDSGSIMEAVPKAISNMIGKPVPGGPTESSTFMNQGNAKLTKKDIILAHLWSWESLVMLILTYVLWILVQRTRR</sequence>
<dbReference type="InterPro" id="IPR011990">
    <property type="entry name" value="TPR-like_helical_dom_sf"/>
</dbReference>
<dbReference type="Pfam" id="PF08238">
    <property type="entry name" value="Sel1"/>
    <property type="match status" value="7"/>
</dbReference>
<feature type="region of interest" description="Disordered" evidence="2">
    <location>
        <begin position="76"/>
        <end position="105"/>
    </location>
</feature>
<dbReference type="GO" id="GO:0005789">
    <property type="term" value="C:endoplasmic reticulum membrane"/>
    <property type="evidence" value="ECO:0007669"/>
    <property type="project" value="TreeGrafter"/>
</dbReference>
<name>A0A9N8DT36_9STRA</name>
<dbReference type="AlphaFoldDB" id="A0A9N8DT36"/>
<feature type="transmembrane region" description="Helical" evidence="3">
    <location>
        <begin position="996"/>
        <end position="1015"/>
    </location>
</feature>
<dbReference type="PANTHER" id="PTHR11102:SF147">
    <property type="entry name" value="SEL1L ADAPTOR SUBUNIT OF ERAD E3 UBIQUITIN LIGASE"/>
    <property type="match status" value="1"/>
</dbReference>
<feature type="compositionally biased region" description="Polar residues" evidence="2">
    <location>
        <begin position="82"/>
        <end position="105"/>
    </location>
</feature>
<evidence type="ECO:0000256" key="2">
    <source>
        <dbReference type="SAM" id="MobiDB-lite"/>
    </source>
</evidence>
<keyword evidence="3" id="KW-0472">Membrane</keyword>
<dbReference type="OrthoDB" id="206966at2759"/>
<comment type="similarity">
    <text evidence="1">Belongs to the sel-1 family.</text>
</comment>
<keyword evidence="3" id="KW-0812">Transmembrane</keyword>
<protein>
    <submittedName>
        <fullName evidence="4">Sel-1 homolog 1</fullName>
    </submittedName>
</protein>
<feature type="compositionally biased region" description="Basic and acidic residues" evidence="2">
    <location>
        <begin position="26"/>
        <end position="35"/>
    </location>
</feature>
<comment type="caution">
    <text evidence="4">The sequence shown here is derived from an EMBL/GenBank/DDBJ whole genome shotgun (WGS) entry which is preliminary data.</text>
</comment>
<dbReference type="EMBL" id="CAICTM010000350">
    <property type="protein sequence ID" value="CAB9508547.1"/>
    <property type="molecule type" value="Genomic_DNA"/>
</dbReference>
<dbReference type="Proteomes" id="UP001153069">
    <property type="component" value="Unassembled WGS sequence"/>
</dbReference>
<dbReference type="SUPFAM" id="SSF81901">
    <property type="entry name" value="HCP-like"/>
    <property type="match status" value="3"/>
</dbReference>
<dbReference type="InterPro" id="IPR050767">
    <property type="entry name" value="Sel1_AlgK"/>
</dbReference>
<dbReference type="InterPro" id="IPR006597">
    <property type="entry name" value="Sel1-like"/>
</dbReference>
<evidence type="ECO:0000313" key="4">
    <source>
        <dbReference type="EMBL" id="CAB9508547.1"/>
    </source>
</evidence>
<gene>
    <name evidence="4" type="ORF">SEMRO_351_G124020.1</name>
</gene>
<proteinExistence type="inferred from homology"/>
<evidence type="ECO:0000256" key="3">
    <source>
        <dbReference type="SAM" id="Phobius"/>
    </source>
</evidence>
<feature type="region of interest" description="Disordered" evidence="2">
    <location>
        <begin position="1"/>
        <end position="35"/>
    </location>
</feature>
<keyword evidence="3" id="KW-1133">Transmembrane helix</keyword>
<organism evidence="4 5">
    <name type="scientific">Seminavis robusta</name>
    <dbReference type="NCBI Taxonomy" id="568900"/>
    <lineage>
        <taxon>Eukaryota</taxon>
        <taxon>Sar</taxon>
        <taxon>Stramenopiles</taxon>
        <taxon>Ochrophyta</taxon>
        <taxon>Bacillariophyta</taxon>
        <taxon>Bacillariophyceae</taxon>
        <taxon>Bacillariophycidae</taxon>
        <taxon>Naviculales</taxon>
        <taxon>Naviculaceae</taxon>
        <taxon>Seminavis</taxon>
    </lineage>
</organism>
<feature type="compositionally biased region" description="Low complexity" evidence="2">
    <location>
        <begin position="1"/>
        <end position="18"/>
    </location>
</feature>
<dbReference type="SMART" id="SM00671">
    <property type="entry name" value="SEL1"/>
    <property type="match status" value="5"/>
</dbReference>
<dbReference type="Gene3D" id="1.25.40.10">
    <property type="entry name" value="Tetratricopeptide repeat domain"/>
    <property type="match status" value="3"/>
</dbReference>
<feature type="region of interest" description="Disordered" evidence="2">
    <location>
        <begin position="619"/>
        <end position="639"/>
    </location>
</feature>
<feature type="region of interest" description="Disordered" evidence="2">
    <location>
        <begin position="800"/>
        <end position="829"/>
    </location>
</feature>
<feature type="region of interest" description="Disordered" evidence="2">
    <location>
        <begin position="270"/>
        <end position="293"/>
    </location>
</feature>
<dbReference type="GO" id="GO:0036503">
    <property type="term" value="P:ERAD pathway"/>
    <property type="evidence" value="ECO:0007669"/>
    <property type="project" value="TreeGrafter"/>
</dbReference>
<keyword evidence="5" id="KW-1185">Reference proteome</keyword>
<dbReference type="PANTHER" id="PTHR11102">
    <property type="entry name" value="SEL-1-LIKE PROTEIN"/>
    <property type="match status" value="1"/>
</dbReference>
<accession>A0A9N8DT36</accession>
<reference evidence="4" key="1">
    <citation type="submission" date="2020-06" db="EMBL/GenBank/DDBJ databases">
        <authorList>
            <consortium name="Plant Systems Biology data submission"/>
        </authorList>
    </citation>
    <scope>NUCLEOTIDE SEQUENCE</scope>
    <source>
        <strain evidence="4">D6</strain>
    </source>
</reference>
<evidence type="ECO:0000256" key="1">
    <source>
        <dbReference type="ARBA" id="ARBA00038101"/>
    </source>
</evidence>
<feature type="transmembrane region" description="Helical" evidence="3">
    <location>
        <begin position="41"/>
        <end position="63"/>
    </location>
</feature>
<evidence type="ECO:0000313" key="5">
    <source>
        <dbReference type="Proteomes" id="UP001153069"/>
    </source>
</evidence>